<name>A0AAX4IQV2_9PEZI</name>
<dbReference type="AlphaFoldDB" id="A0AAX4IQV2"/>
<dbReference type="RefSeq" id="XP_062782800.1">
    <property type="nucleotide sequence ID" value="XM_062926749.1"/>
</dbReference>
<sequence>MCQGRVRHRIGTQVRNATITNAAFTASPNTGHRLLWLTAKAGHAPVIEALLDAGAGPFEVNELGNPSSRTLNAASILGDVRIVELLVEAGVDPNMFLVGGKDVQPDWYTYPEPEACQHGYCQPSPSENTYQYER</sequence>
<dbReference type="KEGG" id="cdet:87947093"/>
<dbReference type="InterPro" id="IPR036770">
    <property type="entry name" value="Ankyrin_rpt-contain_sf"/>
</dbReference>
<dbReference type="Proteomes" id="UP001322277">
    <property type="component" value="Chromosome 7"/>
</dbReference>
<reference evidence="2" key="1">
    <citation type="journal article" date="2023" name="bioRxiv">
        <title>Complete genome of the Medicago anthracnose fungus, Colletotrichum destructivum, reveals a mini-chromosome-like region within a core chromosome.</title>
        <authorList>
            <person name="Lapalu N."/>
            <person name="Simon A."/>
            <person name="Lu A."/>
            <person name="Plaumann P.-L."/>
            <person name="Amselem J."/>
            <person name="Pigne S."/>
            <person name="Auger A."/>
            <person name="Koch C."/>
            <person name="Dallery J.-F."/>
            <person name="O'Connell R.J."/>
        </authorList>
    </citation>
    <scope>NUCLEOTIDE SEQUENCE [LARGE SCALE GENOMIC DNA]</scope>
    <source>
        <strain evidence="2">CBS 520.97</strain>
    </source>
</reference>
<dbReference type="Gene3D" id="1.25.40.20">
    <property type="entry name" value="Ankyrin repeat-containing domain"/>
    <property type="match status" value="1"/>
</dbReference>
<dbReference type="EMBL" id="CP137311">
    <property type="protein sequence ID" value="WQF85579.1"/>
    <property type="molecule type" value="Genomic_DNA"/>
</dbReference>
<proteinExistence type="predicted"/>
<evidence type="ECO:0000313" key="2">
    <source>
        <dbReference type="Proteomes" id="UP001322277"/>
    </source>
</evidence>
<gene>
    <name evidence="1" type="ORF">CDEST_10593</name>
</gene>
<dbReference type="SUPFAM" id="SSF48403">
    <property type="entry name" value="Ankyrin repeat"/>
    <property type="match status" value="1"/>
</dbReference>
<evidence type="ECO:0000313" key="1">
    <source>
        <dbReference type="EMBL" id="WQF85579.1"/>
    </source>
</evidence>
<accession>A0AAX4IQV2</accession>
<protein>
    <submittedName>
        <fullName evidence="1">Ankyrin repeat-containing domain superfamily</fullName>
    </submittedName>
</protein>
<organism evidence="1 2">
    <name type="scientific">Colletotrichum destructivum</name>
    <dbReference type="NCBI Taxonomy" id="34406"/>
    <lineage>
        <taxon>Eukaryota</taxon>
        <taxon>Fungi</taxon>
        <taxon>Dikarya</taxon>
        <taxon>Ascomycota</taxon>
        <taxon>Pezizomycotina</taxon>
        <taxon>Sordariomycetes</taxon>
        <taxon>Hypocreomycetidae</taxon>
        <taxon>Glomerellales</taxon>
        <taxon>Glomerellaceae</taxon>
        <taxon>Colletotrichum</taxon>
        <taxon>Colletotrichum destructivum species complex</taxon>
    </lineage>
</organism>
<dbReference type="GeneID" id="87947093"/>
<keyword evidence="2" id="KW-1185">Reference proteome</keyword>